<dbReference type="AlphaFoldDB" id="A0A9D4EF30"/>
<evidence type="ECO:0000313" key="1">
    <source>
        <dbReference type="EMBL" id="KAH3779439.1"/>
    </source>
</evidence>
<sequence>MISACPHGELPMHLAAVVLKCKGFVSSGCFSYLWSWDMVRRRLAAAFTRALPLVWTGTSARTQKKSF</sequence>
<organism evidence="1 2">
    <name type="scientific">Dreissena polymorpha</name>
    <name type="common">Zebra mussel</name>
    <name type="synonym">Mytilus polymorpha</name>
    <dbReference type="NCBI Taxonomy" id="45954"/>
    <lineage>
        <taxon>Eukaryota</taxon>
        <taxon>Metazoa</taxon>
        <taxon>Spiralia</taxon>
        <taxon>Lophotrochozoa</taxon>
        <taxon>Mollusca</taxon>
        <taxon>Bivalvia</taxon>
        <taxon>Autobranchia</taxon>
        <taxon>Heteroconchia</taxon>
        <taxon>Euheterodonta</taxon>
        <taxon>Imparidentia</taxon>
        <taxon>Neoheterodontei</taxon>
        <taxon>Myida</taxon>
        <taxon>Dreissenoidea</taxon>
        <taxon>Dreissenidae</taxon>
        <taxon>Dreissena</taxon>
    </lineage>
</organism>
<dbReference type="EMBL" id="JAIWYP010000008">
    <property type="protein sequence ID" value="KAH3779439.1"/>
    <property type="molecule type" value="Genomic_DNA"/>
</dbReference>
<proteinExistence type="predicted"/>
<accession>A0A9D4EF30</accession>
<evidence type="ECO:0000313" key="2">
    <source>
        <dbReference type="Proteomes" id="UP000828390"/>
    </source>
</evidence>
<protein>
    <submittedName>
        <fullName evidence="1">Uncharacterized protein</fullName>
    </submittedName>
</protein>
<name>A0A9D4EF30_DREPO</name>
<reference evidence="1" key="1">
    <citation type="journal article" date="2019" name="bioRxiv">
        <title>The Genome of the Zebra Mussel, Dreissena polymorpha: A Resource for Invasive Species Research.</title>
        <authorList>
            <person name="McCartney M.A."/>
            <person name="Auch B."/>
            <person name="Kono T."/>
            <person name="Mallez S."/>
            <person name="Zhang Y."/>
            <person name="Obille A."/>
            <person name="Becker A."/>
            <person name="Abrahante J.E."/>
            <person name="Garbe J."/>
            <person name="Badalamenti J.P."/>
            <person name="Herman A."/>
            <person name="Mangelson H."/>
            <person name="Liachko I."/>
            <person name="Sullivan S."/>
            <person name="Sone E.D."/>
            <person name="Koren S."/>
            <person name="Silverstein K.A.T."/>
            <person name="Beckman K.B."/>
            <person name="Gohl D.M."/>
        </authorList>
    </citation>
    <scope>NUCLEOTIDE SEQUENCE</scope>
    <source>
        <strain evidence="1">Duluth1</strain>
        <tissue evidence="1">Whole animal</tissue>
    </source>
</reference>
<dbReference type="Proteomes" id="UP000828390">
    <property type="component" value="Unassembled WGS sequence"/>
</dbReference>
<gene>
    <name evidence="1" type="ORF">DPMN_157242</name>
</gene>
<comment type="caution">
    <text evidence="1">The sequence shown here is derived from an EMBL/GenBank/DDBJ whole genome shotgun (WGS) entry which is preliminary data.</text>
</comment>
<keyword evidence="2" id="KW-1185">Reference proteome</keyword>
<reference evidence="1" key="2">
    <citation type="submission" date="2020-11" db="EMBL/GenBank/DDBJ databases">
        <authorList>
            <person name="McCartney M.A."/>
            <person name="Auch B."/>
            <person name="Kono T."/>
            <person name="Mallez S."/>
            <person name="Becker A."/>
            <person name="Gohl D.M."/>
            <person name="Silverstein K.A.T."/>
            <person name="Koren S."/>
            <person name="Bechman K.B."/>
            <person name="Herman A."/>
            <person name="Abrahante J.E."/>
            <person name="Garbe J."/>
        </authorList>
    </citation>
    <scope>NUCLEOTIDE SEQUENCE</scope>
    <source>
        <strain evidence="1">Duluth1</strain>
        <tissue evidence="1">Whole animal</tissue>
    </source>
</reference>